<dbReference type="Proteomes" id="UP000824596">
    <property type="component" value="Unassembled WGS sequence"/>
</dbReference>
<evidence type="ECO:0000259" key="2">
    <source>
        <dbReference type="Pfam" id="PF23076"/>
    </source>
</evidence>
<proteinExistence type="predicted"/>
<dbReference type="Pfam" id="PF23074">
    <property type="entry name" value="PH_FT_N"/>
    <property type="match status" value="1"/>
</dbReference>
<feature type="domain" description="PH" evidence="2">
    <location>
        <begin position="347"/>
        <end position="447"/>
    </location>
</feature>
<gene>
    <name evidence="3" type="ORF">HRG_05830</name>
</gene>
<dbReference type="AlphaFoldDB" id="A0A9P8SJ50"/>
<keyword evidence="4" id="KW-1185">Reference proteome</keyword>
<dbReference type="EMBL" id="JAIZPD010000005">
    <property type="protein sequence ID" value="KAH0963320.1"/>
    <property type="molecule type" value="Genomic_DNA"/>
</dbReference>
<dbReference type="InterPro" id="IPR057082">
    <property type="entry name" value="PH_C"/>
</dbReference>
<dbReference type="GeneID" id="68354959"/>
<accession>A0A9P8SJ50</accession>
<comment type="caution">
    <text evidence="3">The sequence shown here is derived from an EMBL/GenBank/DDBJ whole genome shotgun (WGS) entry which is preliminary data.</text>
</comment>
<organism evidence="3 4">
    <name type="scientific">Hirsutella rhossiliensis</name>
    <dbReference type="NCBI Taxonomy" id="111463"/>
    <lineage>
        <taxon>Eukaryota</taxon>
        <taxon>Fungi</taxon>
        <taxon>Dikarya</taxon>
        <taxon>Ascomycota</taxon>
        <taxon>Pezizomycotina</taxon>
        <taxon>Sordariomycetes</taxon>
        <taxon>Hypocreomycetidae</taxon>
        <taxon>Hypocreales</taxon>
        <taxon>Ophiocordycipitaceae</taxon>
        <taxon>Hirsutella</taxon>
    </lineage>
</organism>
<dbReference type="OrthoDB" id="5345571at2759"/>
<feature type="domain" description="PH" evidence="1">
    <location>
        <begin position="232"/>
        <end position="340"/>
    </location>
</feature>
<name>A0A9P8SJ50_9HYPO</name>
<dbReference type="InterPro" id="IPR057081">
    <property type="entry name" value="PH_N"/>
</dbReference>
<evidence type="ECO:0000313" key="3">
    <source>
        <dbReference type="EMBL" id="KAH0963320.1"/>
    </source>
</evidence>
<sequence>MDMHLLRGCCLEAERSDFVSCLLEGLCLALNDTSDPHLKTVIEEVRAGSRILRELADLSQIHQDRVPLILEPLNIVLPCLSRSLRDIAAYYGDRTRPRASRWRNMYHKMTNEAGGLPLPGRFIVYNQHLSLVRALLIRSPNFDLNMMEKLRLQIMQLREARSIPPPSIQAGPLVRYNTLPLYDVDPMTQTSHWAEHIFSLPLPSRTALERRCLSKSLGPHRPWGHLDIPIHCKTLFRRSFNDDGISLTVYLSGRDNSPYLSLRILENGNPWFSVRGAHELCVKRRESSLQFKRWSRTEGHSKVWAVLCFMTWEDLVLMHSTFISLKARNRLTISLSPEEYELWGEEALFQACIDDDGFNHCLMVFRDRPTGGLRLHAAVWDGELHGCPVWTAFVTHQSASPTWLKRISRHRVCLADVQLYVFCHQYRQQNQRRGPAGAFEIRFFSDEGERDLGRC</sequence>
<protein>
    <submittedName>
        <fullName evidence="3">Uncharacterized protein</fullName>
    </submittedName>
</protein>
<evidence type="ECO:0000313" key="4">
    <source>
        <dbReference type="Proteomes" id="UP000824596"/>
    </source>
</evidence>
<dbReference type="RefSeq" id="XP_044720833.1">
    <property type="nucleotide sequence ID" value="XM_044864301.1"/>
</dbReference>
<evidence type="ECO:0000259" key="1">
    <source>
        <dbReference type="Pfam" id="PF23074"/>
    </source>
</evidence>
<dbReference type="Pfam" id="PF23076">
    <property type="entry name" value="PH_FT_C"/>
    <property type="match status" value="1"/>
</dbReference>
<reference evidence="3" key="1">
    <citation type="submission" date="2021-09" db="EMBL/GenBank/DDBJ databases">
        <title>A high-quality genome of the endoparasitic fungus Hirsutella rhossiliensis with a comparison of Hirsutella genomes reveals transposable elements contributing to genome size variation.</title>
        <authorList>
            <person name="Lin R."/>
            <person name="Jiao Y."/>
            <person name="Sun X."/>
            <person name="Ling J."/>
            <person name="Xie B."/>
            <person name="Cheng X."/>
        </authorList>
    </citation>
    <scope>NUCLEOTIDE SEQUENCE</scope>
    <source>
        <strain evidence="3">HR02</strain>
    </source>
</reference>